<comment type="similarity">
    <text evidence="1">Belongs to the histidine acid phosphatase family.</text>
</comment>
<feature type="region of interest" description="Disordered" evidence="2">
    <location>
        <begin position="958"/>
        <end position="978"/>
    </location>
</feature>
<dbReference type="RefSeq" id="XP_024702550.1">
    <property type="nucleotide sequence ID" value="XM_024846951.1"/>
</dbReference>
<reference evidence="5 6" key="1">
    <citation type="submission" date="2016-12" db="EMBL/GenBank/DDBJ databases">
        <title>The genomes of Aspergillus section Nigri reveals drivers in fungal speciation.</title>
        <authorList>
            <consortium name="DOE Joint Genome Institute"/>
            <person name="Vesth T.C."/>
            <person name="Nybo J."/>
            <person name="Theobald S."/>
            <person name="Brandl J."/>
            <person name="Frisvad J.C."/>
            <person name="Nielsen K.F."/>
            <person name="Lyhne E.K."/>
            <person name="Kogle M.E."/>
            <person name="Kuo A."/>
            <person name="Riley R."/>
            <person name="Clum A."/>
            <person name="Nolan M."/>
            <person name="Lipzen A."/>
            <person name="Salamov A."/>
            <person name="Henrissat B."/>
            <person name="Wiebenga A."/>
            <person name="De Vries R.P."/>
            <person name="Grigoriev I.V."/>
            <person name="Mortensen U.H."/>
            <person name="Andersen M.R."/>
            <person name="Baker S.E."/>
        </authorList>
    </citation>
    <scope>NUCLEOTIDE SEQUENCE [LARGE SCALE GENOMIC DNA]</scope>
    <source>
        <strain evidence="5 6">IBT 23096</strain>
    </source>
</reference>
<feature type="chain" id="PRO_5014173911" evidence="4">
    <location>
        <begin position="23"/>
        <end position="1228"/>
    </location>
</feature>
<feature type="compositionally biased region" description="Polar residues" evidence="2">
    <location>
        <begin position="1152"/>
        <end position="1166"/>
    </location>
</feature>
<evidence type="ECO:0000256" key="3">
    <source>
        <dbReference type="SAM" id="Phobius"/>
    </source>
</evidence>
<comment type="caution">
    <text evidence="5">The sequence shown here is derived from an EMBL/GenBank/DDBJ whole genome shotgun (WGS) entry which is preliminary data.</text>
</comment>
<dbReference type="InterPro" id="IPR029033">
    <property type="entry name" value="His_PPase_superfam"/>
</dbReference>
<dbReference type="PANTHER" id="PTHR11567:SF127">
    <property type="entry name" value="HISTIDINE ACID PHOSPHATASE"/>
    <property type="match status" value="1"/>
</dbReference>
<dbReference type="GeneID" id="36554650"/>
<organism evidence="5 6">
    <name type="scientific">Aspergillus steynii IBT 23096</name>
    <dbReference type="NCBI Taxonomy" id="1392250"/>
    <lineage>
        <taxon>Eukaryota</taxon>
        <taxon>Fungi</taxon>
        <taxon>Dikarya</taxon>
        <taxon>Ascomycota</taxon>
        <taxon>Pezizomycotina</taxon>
        <taxon>Eurotiomycetes</taxon>
        <taxon>Eurotiomycetidae</taxon>
        <taxon>Eurotiales</taxon>
        <taxon>Aspergillaceae</taxon>
        <taxon>Aspergillus</taxon>
        <taxon>Aspergillus subgen. Circumdati</taxon>
    </lineage>
</organism>
<keyword evidence="4" id="KW-0732">Signal</keyword>
<dbReference type="PANTHER" id="PTHR11567">
    <property type="entry name" value="ACID PHOSPHATASE-RELATED"/>
    <property type="match status" value="1"/>
</dbReference>
<feature type="signal peptide" evidence="4">
    <location>
        <begin position="1"/>
        <end position="22"/>
    </location>
</feature>
<keyword evidence="3" id="KW-1133">Transmembrane helix</keyword>
<feature type="transmembrane region" description="Helical" evidence="3">
    <location>
        <begin position="449"/>
        <end position="474"/>
    </location>
</feature>
<keyword evidence="3" id="KW-0812">Transmembrane</keyword>
<evidence type="ECO:0000256" key="4">
    <source>
        <dbReference type="SAM" id="SignalP"/>
    </source>
</evidence>
<dbReference type="STRING" id="1392250.A0A2I2G2Z6"/>
<feature type="compositionally biased region" description="Polar residues" evidence="2">
    <location>
        <begin position="856"/>
        <end position="870"/>
    </location>
</feature>
<keyword evidence="3" id="KW-0472">Membrane</keyword>
<feature type="region of interest" description="Disordered" evidence="2">
    <location>
        <begin position="655"/>
        <end position="678"/>
    </location>
</feature>
<evidence type="ECO:0000256" key="2">
    <source>
        <dbReference type="SAM" id="MobiDB-lite"/>
    </source>
</evidence>
<name>A0A2I2G2Z6_9EURO</name>
<evidence type="ECO:0000313" key="6">
    <source>
        <dbReference type="Proteomes" id="UP000234275"/>
    </source>
</evidence>
<feature type="compositionally biased region" description="Polar residues" evidence="2">
    <location>
        <begin position="663"/>
        <end position="678"/>
    </location>
</feature>
<feature type="compositionally biased region" description="Polar residues" evidence="2">
    <location>
        <begin position="1209"/>
        <end position="1228"/>
    </location>
</feature>
<dbReference type="GO" id="GO:0016791">
    <property type="term" value="F:phosphatase activity"/>
    <property type="evidence" value="ECO:0007669"/>
    <property type="project" value="TreeGrafter"/>
</dbReference>
<dbReference type="InterPro" id="IPR050645">
    <property type="entry name" value="Histidine_acid_phosphatase"/>
</dbReference>
<sequence length="1228" mass="133941">MAASGVYALTFAAAALVHSASAQDLNEQVWGVFAFTLHGDSIPAVLPQPKALTPYGAGDLHAAGSAFRSRYVAVQGNNDSSSTRIESLSPYVLDTGEIEVLSTTSPSDVASAQAFMQGLYPPLNETYTGTYVDFSLQLANGSTITAPLKGYQYPRILTLSSDDPRSLTVDGQSSCLMHQVANAEYRSSPEVQEIAQTSEAFYNNLYNQALSGVLDRSSANYQNAYHISEFLDYQYVHNETLLHHLNRDEIELARSYADQSVFAMNGNTSYSSAIESPDIRTIAGRTLAANILDTFDKNVHYRGTDGKMTLVFGGPEPVVALTSLLQLASTQNSNFYSRPMLGGSVILELYSLESAANPTYPDQSQLYVRFLMRNGTDSPEFRAYPLFGHSPSSLAIPYTEFQAELEKFALGSTREWCLQCASEAVFCSGVLEREQNSPSTDNGKGLRPAVAGVIGAVVTLAALAIIGIIGFLIFGFRTNRFHRSALKGFKGSSKMASDPDIAFKSPTWEDVKPTTDQDPQNPGATGTIVRGHERSGSWELKNQNGDNDVNHAQGDDAVSPFDDDNEEEWRTHSVLQAVTARGPIPGLQPLPRPSPHTPIQSCRPILSQSNDGFQQFVKAHSSPKHQRVTAGGRIVPMEPQLAVSESSFPQAGELEAREHEPFSSENTPTQAMHTDPSTGNKLDTHHVAPVDLPDLRQQPIPNNDLCQSLHTLGFDVGYGPGCAPIFPPVTPAPGMFLQPNVPVEYRSQQYAHRAECLPQPCYQPVLSDPHMYGVGVLGVDTPTWYPNVYPVMNTQSPVAPLPPAIQSYNSVAALAGFIPGHHHRTAMAPSKFGQYAQYPTPPDTCYAKSTSQGISSTPKVAQPVTLNQPPVLSGPSMAEMPSRRSFEEAKKRHDLLSGQLSRLDRYTALHSWEIDPESKKLFVQQRMSLVKELDTIRLYREQLDVIYGGSHASALSDKAQTVPIHQTQPKSCRPGKFTSKHAPRTLPLFLSGSHSADPGCTTPGLVVPPAHPIHGSFEQPFVKQSMEDANGLSHNAGVKTIPSGCESLTESNLLYNEQIRQADFAPVKRALHAQTIKAAFPDDTGRGTVLQNGTSQLQKLFNRIEAANTRCEPVDGLLRELSVVTAGLINDRSKQDDGTGPRIFGRQVPPTHESQTAGHPSINDSSYVPEKYRGMQHIRRFWESEPSPEICSKKLRDVSPETDDETHSRPPSSHVSTTDSWTTVNKGE</sequence>
<feature type="region of interest" description="Disordered" evidence="2">
    <location>
        <begin position="1183"/>
        <end position="1228"/>
    </location>
</feature>
<evidence type="ECO:0000256" key="1">
    <source>
        <dbReference type="ARBA" id="ARBA00005375"/>
    </source>
</evidence>
<dbReference type="SUPFAM" id="SSF53254">
    <property type="entry name" value="Phosphoglycerate mutase-like"/>
    <property type="match status" value="1"/>
</dbReference>
<feature type="region of interest" description="Disordered" evidence="2">
    <location>
        <begin position="504"/>
        <end position="530"/>
    </location>
</feature>
<dbReference type="AlphaFoldDB" id="A0A2I2G2Z6"/>
<dbReference type="Gene3D" id="3.40.50.1240">
    <property type="entry name" value="Phosphoglycerate mutase-like"/>
    <property type="match status" value="1"/>
</dbReference>
<accession>A0A2I2G2Z6</accession>
<keyword evidence="6" id="KW-1185">Reference proteome</keyword>
<dbReference type="EMBL" id="MSFO01000006">
    <property type="protein sequence ID" value="PLB47248.1"/>
    <property type="molecule type" value="Genomic_DNA"/>
</dbReference>
<dbReference type="VEuPathDB" id="FungiDB:P170DRAFT_413002"/>
<evidence type="ECO:0000313" key="5">
    <source>
        <dbReference type="EMBL" id="PLB47248.1"/>
    </source>
</evidence>
<dbReference type="Pfam" id="PF00328">
    <property type="entry name" value="His_Phos_2"/>
    <property type="match status" value="1"/>
</dbReference>
<dbReference type="InterPro" id="IPR000560">
    <property type="entry name" value="His_Pase_clade-2"/>
</dbReference>
<feature type="region of interest" description="Disordered" evidence="2">
    <location>
        <begin position="1131"/>
        <end position="1168"/>
    </location>
</feature>
<proteinExistence type="inferred from homology"/>
<dbReference type="OrthoDB" id="258392at2759"/>
<feature type="region of interest" description="Disordered" evidence="2">
    <location>
        <begin position="856"/>
        <end position="879"/>
    </location>
</feature>
<dbReference type="Proteomes" id="UP000234275">
    <property type="component" value="Unassembled WGS sequence"/>
</dbReference>
<gene>
    <name evidence="5" type="ORF">P170DRAFT_413002</name>
</gene>
<protein>
    <submittedName>
        <fullName evidence="5">Phosphoglycerate mutase-like protein</fullName>
    </submittedName>
</protein>